<evidence type="ECO:0000259" key="4">
    <source>
        <dbReference type="Pfam" id="PF24850"/>
    </source>
</evidence>
<comment type="caution">
    <text evidence="5">The sequence shown here is derived from an EMBL/GenBank/DDBJ whole genome shotgun (WGS) entry which is preliminary data.</text>
</comment>
<dbReference type="InterPro" id="IPR011199">
    <property type="entry name" value="Bacillithiol_biosynth_BshC"/>
</dbReference>
<evidence type="ECO:0000256" key="2">
    <source>
        <dbReference type="HAMAP-Rule" id="MF_01867"/>
    </source>
</evidence>
<feature type="coiled-coil region" evidence="2">
    <location>
        <begin position="429"/>
        <end position="456"/>
    </location>
</feature>
<proteinExistence type="inferred from homology"/>
<evidence type="ECO:0000259" key="3">
    <source>
        <dbReference type="Pfam" id="PF10079"/>
    </source>
</evidence>
<dbReference type="EC" id="6.-.-.-" evidence="2"/>
<dbReference type="NCBIfam" id="TIGR03998">
    <property type="entry name" value="thiol_BshC"/>
    <property type="match status" value="1"/>
</dbReference>
<dbReference type="InterPro" id="IPR055398">
    <property type="entry name" value="Rossmann-like_BshC"/>
</dbReference>
<feature type="domain" description="Bacillithiol biosynthesis BshC N-terminal Rossmann-like" evidence="3">
    <location>
        <begin position="1"/>
        <end position="377"/>
    </location>
</feature>
<dbReference type="HAMAP" id="MF_01867">
    <property type="entry name" value="BshC"/>
    <property type="match status" value="1"/>
</dbReference>
<organism evidence="5 6">
    <name type="scientific">Staphylococcus delphini</name>
    <dbReference type="NCBI Taxonomy" id="53344"/>
    <lineage>
        <taxon>Bacteria</taxon>
        <taxon>Bacillati</taxon>
        <taxon>Bacillota</taxon>
        <taxon>Bacilli</taxon>
        <taxon>Bacillales</taxon>
        <taxon>Staphylococcaceae</taxon>
        <taxon>Staphylococcus</taxon>
        <taxon>Staphylococcus intermedius group</taxon>
    </lineage>
</organism>
<dbReference type="PIRSF" id="PIRSF012535">
    <property type="entry name" value="UCP012535"/>
    <property type="match status" value="1"/>
</dbReference>
<dbReference type="Proteomes" id="UP000218335">
    <property type="component" value="Unassembled WGS sequence"/>
</dbReference>
<evidence type="ECO:0000313" key="6">
    <source>
        <dbReference type="Proteomes" id="UP000218335"/>
    </source>
</evidence>
<accession>A0A2A4GX37</accession>
<dbReference type="InterPro" id="IPR055399">
    <property type="entry name" value="CC_BshC"/>
</dbReference>
<gene>
    <name evidence="2" type="primary">bshC</name>
    <name evidence="5" type="ORF">B5C08_08625</name>
</gene>
<comment type="function">
    <text evidence="2">Involved in bacillithiol (BSH) biosynthesis. May catalyze the last step of the pathway, the addition of cysteine to glucosamine malate (GlcN-Mal) to generate BSH.</text>
</comment>
<sequence length="537" mass="62394">MDCLNITVNESDQFINRLKQQDENILQFFDYDPVEEESYARRMQQPNNGREHEMAKIVRAYMADLNLSEAQERALDALENGAKVVVGGQQAGLFTGPLYTFHKIISIIVKANELESTYETPVVPVFWIAGEDHDFDEVNHTYVMQQRTGTLKKVKYHTMTPPESNVSRYAPDKAALKQALTDYFAALPETPHSKALYQQIAHFIDQADNWTSLFKQMVHECFSQSGLLLIDAQFEPLRELEVPLFKQIIQHHEQINNAFRTQQQRTSAAGLTPMIQTDTNVHLFMHEEGQRQLLKYEEGVYRLSKSDITFSQAALLEKIEATPADFSNNVVTRPLTEEWLFNTVAFIGGPSEIKYWAELQTVFHEMDIEMPIVLPRLRFTYVTPKIEKLLASYNLDLADIIANGTEAARQHFVRAQASDEVLAEMQQMLDQQHAFYERLQAQLNDSEDQRKLLKKNHQIQTHQYEYLQSRYLKNIERENEISMRHFHLLSQTLHPMGGLQERIWNPLQLLNEFGMEMYTSSTFPPLRYTFDQYVIKT</sequence>
<keyword evidence="2" id="KW-0175">Coiled coil</keyword>
<dbReference type="GO" id="GO:0016874">
    <property type="term" value="F:ligase activity"/>
    <property type="evidence" value="ECO:0007669"/>
    <property type="project" value="UniProtKB-UniRule"/>
</dbReference>
<evidence type="ECO:0000256" key="1">
    <source>
        <dbReference type="ARBA" id="ARBA00022598"/>
    </source>
</evidence>
<protein>
    <recommendedName>
        <fullName evidence="2">Putative cysteine ligase BshC</fullName>
        <ecNumber evidence="2">6.-.-.-</ecNumber>
    </recommendedName>
</protein>
<feature type="domain" description="Bacillithiol biosynthesis BshC C-terminal coiled-coil" evidence="4">
    <location>
        <begin position="379"/>
        <end position="536"/>
    </location>
</feature>
<evidence type="ECO:0000313" key="5">
    <source>
        <dbReference type="EMBL" id="PCF54761.1"/>
    </source>
</evidence>
<dbReference type="EMBL" id="MWUU01000010">
    <property type="protein sequence ID" value="PCF54761.1"/>
    <property type="molecule type" value="Genomic_DNA"/>
</dbReference>
<dbReference type="AlphaFoldDB" id="A0A2A4GX37"/>
<reference evidence="5 6" key="1">
    <citation type="journal article" date="2017" name="PLoS ONE">
        <title>Development of a real-time PCR for detection of Staphylococcus pseudintermedius using a novel automated comparison of whole-genome sequences.</title>
        <authorList>
            <person name="Verstappen K.M."/>
            <person name="Huijbregts L."/>
            <person name="Spaninks M."/>
            <person name="Wagenaar J.A."/>
            <person name="Fluit A.C."/>
            <person name="Duim B."/>
        </authorList>
    </citation>
    <scope>NUCLEOTIDE SEQUENCE [LARGE SCALE GENOMIC DNA]</scope>
    <source>
        <strain evidence="5 6">215070706401-1</strain>
    </source>
</reference>
<dbReference type="Pfam" id="PF10079">
    <property type="entry name" value="Rossmann-like_BshC"/>
    <property type="match status" value="1"/>
</dbReference>
<dbReference type="RefSeq" id="WP_096593106.1">
    <property type="nucleotide sequence ID" value="NZ_MWUU01000010.1"/>
</dbReference>
<comment type="similarity">
    <text evidence="2">Belongs to the BshC family.</text>
</comment>
<name>A0A2A4GX37_9STAP</name>
<dbReference type="Pfam" id="PF24850">
    <property type="entry name" value="CC_BshC"/>
    <property type="match status" value="1"/>
</dbReference>
<keyword evidence="1 2" id="KW-0436">Ligase</keyword>